<organism evidence="3 4">
    <name type="scientific">Nocardia arthritidis</name>
    <dbReference type="NCBI Taxonomy" id="228602"/>
    <lineage>
        <taxon>Bacteria</taxon>
        <taxon>Bacillati</taxon>
        <taxon>Actinomycetota</taxon>
        <taxon>Actinomycetes</taxon>
        <taxon>Mycobacteriales</taxon>
        <taxon>Nocardiaceae</taxon>
        <taxon>Nocardia</taxon>
    </lineage>
</organism>
<feature type="domain" description="Activator of Hsp90 ATPase homologue 1/2-like C-terminal" evidence="2">
    <location>
        <begin position="35"/>
        <end position="143"/>
    </location>
</feature>
<reference evidence="3 4" key="1">
    <citation type="journal article" date="2019" name="ACS Chem. Biol.">
        <title>Identification and Mobilization of a Cryptic Antibiotic Biosynthesis Gene Locus from a Human-Pathogenic Nocardia Isolate.</title>
        <authorList>
            <person name="Herisse M."/>
            <person name="Ishida K."/>
            <person name="Porter J.L."/>
            <person name="Howden B."/>
            <person name="Hertweck C."/>
            <person name="Stinear T.P."/>
            <person name="Pidot S.J."/>
        </authorList>
    </citation>
    <scope>NUCLEOTIDE SEQUENCE [LARGE SCALE GENOMIC DNA]</scope>
    <source>
        <strain evidence="3 4">AUSMDU00012717</strain>
    </source>
</reference>
<gene>
    <name evidence="3" type="ORF">F5544_27615</name>
</gene>
<keyword evidence="4" id="KW-1185">Reference proteome</keyword>
<dbReference type="Proteomes" id="UP000503540">
    <property type="component" value="Chromosome"/>
</dbReference>
<proteinExistence type="inferred from homology"/>
<evidence type="ECO:0000313" key="3">
    <source>
        <dbReference type="EMBL" id="QIS13376.1"/>
    </source>
</evidence>
<dbReference type="InterPro" id="IPR023393">
    <property type="entry name" value="START-like_dom_sf"/>
</dbReference>
<comment type="similarity">
    <text evidence="1">Belongs to the AHA1 family.</text>
</comment>
<dbReference type="EMBL" id="CP046172">
    <property type="protein sequence ID" value="QIS13376.1"/>
    <property type="molecule type" value="Genomic_DNA"/>
</dbReference>
<evidence type="ECO:0000313" key="4">
    <source>
        <dbReference type="Proteomes" id="UP000503540"/>
    </source>
</evidence>
<name>A0A6G9YK09_9NOCA</name>
<dbReference type="InterPro" id="IPR013538">
    <property type="entry name" value="ASHA1/2-like_C"/>
</dbReference>
<protein>
    <recommendedName>
        <fullName evidence="2">Activator of Hsp90 ATPase homologue 1/2-like C-terminal domain-containing protein</fullName>
    </recommendedName>
</protein>
<dbReference type="Pfam" id="PF08327">
    <property type="entry name" value="AHSA1"/>
    <property type="match status" value="1"/>
</dbReference>
<accession>A0A6G9YK09</accession>
<evidence type="ECO:0000256" key="1">
    <source>
        <dbReference type="ARBA" id="ARBA00006817"/>
    </source>
</evidence>
<dbReference type="SUPFAM" id="SSF55961">
    <property type="entry name" value="Bet v1-like"/>
    <property type="match status" value="1"/>
</dbReference>
<dbReference type="KEGG" id="nah:F5544_27615"/>
<dbReference type="Gene3D" id="3.30.530.20">
    <property type="match status" value="1"/>
</dbReference>
<evidence type="ECO:0000259" key="2">
    <source>
        <dbReference type="Pfam" id="PF08327"/>
    </source>
</evidence>
<sequence>MVMTGMSMLGEVRPEHRHTPDGDLVLLHYLRSFRLPVLEVWSACTDRNQLSRWLGAVTGGGGNLTIEPSDGPVPGALAIRIDHCRAPHELVLHVDGGLVELAFNQVGVVTTVELVRRHLSPAAAAAMGPRWQYLLDRLTAYLQGEQLPRWSDYPKLTDEYH</sequence>
<dbReference type="AlphaFoldDB" id="A0A6G9YK09"/>